<geneLocation type="plasmid" evidence="3">
    <name>pSna507_unt10</name>
</geneLocation>
<evidence type="ECO:0000259" key="1">
    <source>
        <dbReference type="PROSITE" id="PS51379"/>
    </source>
</evidence>
<gene>
    <name evidence="2" type="ORF">ABIC99_003357</name>
    <name evidence="3" type="ORF">EWH46_18705</name>
</gene>
<dbReference type="RefSeq" id="WP_149505521.1">
    <property type="nucleotide sequence ID" value="NZ_CP035710.1"/>
</dbReference>
<accession>A0A5C1Q7C2</accession>
<dbReference type="EMBL" id="CP035710">
    <property type="protein sequence ID" value="QEN02899.1"/>
    <property type="molecule type" value="Genomic_DNA"/>
</dbReference>
<dbReference type="InterPro" id="IPR017896">
    <property type="entry name" value="4Fe4S_Fe-S-bd"/>
</dbReference>
<name>A0A5C1Q7C2_9BURK</name>
<evidence type="ECO:0000313" key="2">
    <source>
        <dbReference type="EMBL" id="MET3605527.1"/>
    </source>
</evidence>
<dbReference type="Proteomes" id="UP000323522">
    <property type="component" value="Plasmid pSna507_unt10"/>
</dbReference>
<dbReference type="OrthoDB" id="8536890at2"/>
<evidence type="ECO:0000313" key="5">
    <source>
        <dbReference type="Proteomes" id="UP001549111"/>
    </source>
</evidence>
<proteinExistence type="predicted"/>
<keyword evidence="3" id="KW-0614">Plasmid</keyword>
<dbReference type="Proteomes" id="UP001549111">
    <property type="component" value="Unassembled WGS sequence"/>
</dbReference>
<evidence type="ECO:0000313" key="4">
    <source>
        <dbReference type="Proteomes" id="UP000323522"/>
    </source>
</evidence>
<sequence>MDAPPAATDRRVIQIHADAPRKPAPGQACNGCGLCCLTEPCPVGMLASQRRDGACRMLEWDEGAARYVCGLLTGQHAPLPVWLRPAAPLLRRSARRLIAAGIGCDCTLEVESAGAEPSGDRH</sequence>
<organism evidence="3 4">
    <name type="scientific">Sphaerotilus sulfidivorans</name>
    <dbReference type="NCBI Taxonomy" id="639200"/>
    <lineage>
        <taxon>Bacteria</taxon>
        <taxon>Pseudomonadati</taxon>
        <taxon>Pseudomonadota</taxon>
        <taxon>Betaproteobacteria</taxon>
        <taxon>Burkholderiales</taxon>
        <taxon>Sphaerotilaceae</taxon>
        <taxon>Sphaerotilus</taxon>
    </lineage>
</organism>
<dbReference type="EMBL" id="JBEPLS010000018">
    <property type="protein sequence ID" value="MET3605527.1"/>
    <property type="molecule type" value="Genomic_DNA"/>
</dbReference>
<geneLocation type="plasmid" evidence="4">
    <name>psna507_unt10</name>
</geneLocation>
<reference evidence="3 4" key="1">
    <citation type="submission" date="2019-02" db="EMBL/GenBank/DDBJ databases">
        <title>Complete Genome Sequence and Methylome Analysis of Sphaerotilus natans subsp. sulfidivorans D-507.</title>
        <authorList>
            <person name="Fomenkov A."/>
            <person name="Gridneva E."/>
            <person name="Smolyakov D."/>
            <person name="Dubinina G."/>
            <person name="Vincze T."/>
            <person name="Grabovich M."/>
            <person name="Roberts R.J."/>
        </authorList>
    </citation>
    <scope>NUCLEOTIDE SEQUENCE [LARGE SCALE GENOMIC DNA]</scope>
    <source>
        <strain evidence="3 4">D-507</strain>
        <plasmid evidence="4">psna507_unt10</plasmid>
        <plasmid evidence="3">pSna507_unt10</plasmid>
    </source>
</reference>
<protein>
    <submittedName>
        <fullName evidence="2">MinD superfamily P-loop ATPase</fullName>
    </submittedName>
</protein>
<reference evidence="2 5" key="2">
    <citation type="submission" date="2024-06" db="EMBL/GenBank/DDBJ databases">
        <title>Genomic Encyclopedia of Type Strains, Phase IV (KMG-IV): sequencing the most valuable type-strain genomes for metagenomic binning, comparative biology and taxonomic classification.</title>
        <authorList>
            <person name="Goeker M."/>
        </authorList>
    </citation>
    <scope>NUCLEOTIDE SEQUENCE [LARGE SCALE GENOMIC DNA]</scope>
    <source>
        <strain evidence="2 5">D-501</strain>
    </source>
</reference>
<evidence type="ECO:0000313" key="3">
    <source>
        <dbReference type="EMBL" id="QEN02899.1"/>
    </source>
</evidence>
<feature type="domain" description="4Fe-4S ferredoxin-type" evidence="1">
    <location>
        <begin position="18"/>
        <end position="51"/>
    </location>
</feature>
<dbReference type="AlphaFoldDB" id="A0A5C1Q7C2"/>
<keyword evidence="5" id="KW-1185">Reference proteome</keyword>
<dbReference type="KEGG" id="snn:EWH46_18705"/>
<dbReference type="PROSITE" id="PS51379">
    <property type="entry name" value="4FE4S_FER_2"/>
    <property type="match status" value="1"/>
</dbReference>